<dbReference type="GO" id="GO:0005507">
    <property type="term" value="F:copper ion binding"/>
    <property type="evidence" value="ECO:0007669"/>
    <property type="project" value="TreeGrafter"/>
</dbReference>
<dbReference type="InterPro" id="IPR036822">
    <property type="entry name" value="CutC-like_dom_sf"/>
</dbReference>
<accession>A0A917HAU8</accession>
<dbReference type="Gene3D" id="3.20.20.380">
    <property type="entry name" value="Copper homeostasis (CutC) domain"/>
    <property type="match status" value="1"/>
</dbReference>
<keyword evidence="2" id="KW-0963">Cytoplasm</keyword>
<evidence type="ECO:0000313" key="4">
    <source>
        <dbReference type="Proteomes" id="UP000622860"/>
    </source>
</evidence>
<reference evidence="3" key="2">
    <citation type="submission" date="2020-09" db="EMBL/GenBank/DDBJ databases">
        <authorList>
            <person name="Sun Q."/>
            <person name="Zhou Y."/>
        </authorList>
    </citation>
    <scope>NUCLEOTIDE SEQUENCE</scope>
    <source>
        <strain evidence="3">CGMCC 1.12754</strain>
    </source>
</reference>
<dbReference type="PANTHER" id="PTHR12598:SF0">
    <property type="entry name" value="COPPER HOMEOSTASIS PROTEIN CUTC HOMOLOG"/>
    <property type="match status" value="1"/>
</dbReference>
<name>A0A917HAU8_9BACI</name>
<gene>
    <name evidence="2 3" type="primary">cutC</name>
    <name evidence="3" type="ORF">GCM10011398_16690</name>
</gene>
<dbReference type="HAMAP" id="MF_00795">
    <property type="entry name" value="CutC"/>
    <property type="match status" value="1"/>
</dbReference>
<comment type="caution">
    <text evidence="2">Once thought to be involved in copper homeostasis, experiments in E.coli have shown this is not the case.</text>
</comment>
<comment type="subcellular location">
    <subcellularLocation>
        <location evidence="2">Cytoplasm</location>
    </subcellularLocation>
</comment>
<evidence type="ECO:0000256" key="2">
    <source>
        <dbReference type="HAMAP-Rule" id="MF_00795"/>
    </source>
</evidence>
<dbReference type="AlphaFoldDB" id="A0A917HAU8"/>
<organism evidence="3 4">
    <name type="scientific">Virgibacillus oceani</name>
    <dbReference type="NCBI Taxonomy" id="1479511"/>
    <lineage>
        <taxon>Bacteria</taxon>
        <taxon>Bacillati</taxon>
        <taxon>Bacillota</taxon>
        <taxon>Bacilli</taxon>
        <taxon>Bacillales</taxon>
        <taxon>Bacillaceae</taxon>
        <taxon>Virgibacillus</taxon>
    </lineage>
</organism>
<dbReference type="InterPro" id="IPR005627">
    <property type="entry name" value="CutC-like"/>
</dbReference>
<dbReference type="Pfam" id="PF03932">
    <property type="entry name" value="CutC"/>
    <property type="match status" value="1"/>
</dbReference>
<dbReference type="Proteomes" id="UP000622860">
    <property type="component" value="Unassembled WGS sequence"/>
</dbReference>
<dbReference type="PANTHER" id="PTHR12598">
    <property type="entry name" value="COPPER HOMEOSTASIS PROTEIN CUTC"/>
    <property type="match status" value="1"/>
</dbReference>
<comment type="similarity">
    <text evidence="1 2">Belongs to the CutC family.</text>
</comment>
<dbReference type="RefSeq" id="WP_188454936.1">
    <property type="nucleotide sequence ID" value="NZ_BMFR01000005.1"/>
</dbReference>
<reference evidence="3" key="1">
    <citation type="journal article" date="2014" name="Int. J. Syst. Evol. Microbiol.">
        <title>Complete genome sequence of Corynebacterium casei LMG S-19264T (=DSM 44701T), isolated from a smear-ripened cheese.</title>
        <authorList>
            <consortium name="US DOE Joint Genome Institute (JGI-PGF)"/>
            <person name="Walter F."/>
            <person name="Albersmeier A."/>
            <person name="Kalinowski J."/>
            <person name="Ruckert C."/>
        </authorList>
    </citation>
    <scope>NUCLEOTIDE SEQUENCE</scope>
    <source>
        <strain evidence="3">CGMCC 1.12754</strain>
    </source>
</reference>
<evidence type="ECO:0000256" key="1">
    <source>
        <dbReference type="ARBA" id="ARBA00007768"/>
    </source>
</evidence>
<dbReference type="EMBL" id="BMFR01000005">
    <property type="protein sequence ID" value="GGG72936.1"/>
    <property type="molecule type" value="Genomic_DNA"/>
</dbReference>
<sequence>MLLEVIVQNGQEAKQAEELGADRIELVSAIQEGGLTPSFGAIKQVLESVSIPVQVMIRPHSYHFCYTNKDMGVIREDIQKVLELGGTGIVFGALHEDNTINETFLEEIIQLSPDLDITFHRAFDEVPSQMDAYRVLAKYKQNVKRILTSGGESNCFEGKEKLRELEQMSQKLDGPTIMPGAGLTSANIGEIHDEVKAVEYHFGKALRIERTFMNGFDEKVVRSVINRLKGE</sequence>
<keyword evidence="4" id="KW-1185">Reference proteome</keyword>
<protein>
    <recommendedName>
        <fullName evidence="2">PF03932 family protein CutC</fullName>
    </recommendedName>
</protein>
<comment type="caution">
    <text evidence="3">The sequence shown here is derived from an EMBL/GenBank/DDBJ whole genome shotgun (WGS) entry which is preliminary data.</text>
</comment>
<dbReference type="GO" id="GO:0005737">
    <property type="term" value="C:cytoplasm"/>
    <property type="evidence" value="ECO:0007669"/>
    <property type="project" value="UniProtKB-SubCell"/>
</dbReference>
<evidence type="ECO:0000313" key="3">
    <source>
        <dbReference type="EMBL" id="GGG72936.1"/>
    </source>
</evidence>
<proteinExistence type="inferred from homology"/>
<dbReference type="SUPFAM" id="SSF110395">
    <property type="entry name" value="CutC-like"/>
    <property type="match status" value="1"/>
</dbReference>